<protein>
    <recommendedName>
        <fullName evidence="6">RING-type domain-containing protein</fullName>
    </recommendedName>
</protein>
<dbReference type="Pfam" id="PF13639">
    <property type="entry name" value="zf-RING_2"/>
    <property type="match status" value="1"/>
</dbReference>
<dbReference type="SMART" id="SM00184">
    <property type="entry name" value="RING"/>
    <property type="match status" value="1"/>
</dbReference>
<sequence length="198" mass="21720">MAEVKPPPTLATFLISHCRHLNQDSPETIAEINPLPNECPICMESSTTSPAILINSPPCTHIFCSSCLSRHILAGYNTCPLCRAQWYHIPPGATTARTVEIDMGIANNQLHEFVNESSTLVEDEGQGLFSRIGRAYEQSLTEGIIAPRRERGGRIFDNLDLVSPGLNTGFEEGEDVESLGDEASDDEDLCYSLRTGRN</sequence>
<dbReference type="Proteomes" id="UP000800035">
    <property type="component" value="Unassembled WGS sequence"/>
</dbReference>
<gene>
    <name evidence="7" type="ORF">CC80DRAFT_554860</name>
</gene>
<dbReference type="SUPFAM" id="SSF57850">
    <property type="entry name" value="RING/U-box"/>
    <property type="match status" value="1"/>
</dbReference>
<evidence type="ECO:0000259" key="6">
    <source>
        <dbReference type="PROSITE" id="PS50089"/>
    </source>
</evidence>
<dbReference type="PROSITE" id="PS00518">
    <property type="entry name" value="ZF_RING_1"/>
    <property type="match status" value="1"/>
</dbReference>
<feature type="domain" description="RING-type" evidence="6">
    <location>
        <begin position="39"/>
        <end position="83"/>
    </location>
</feature>
<evidence type="ECO:0000313" key="7">
    <source>
        <dbReference type="EMBL" id="KAF1949960.1"/>
    </source>
</evidence>
<dbReference type="AlphaFoldDB" id="A0A6A5TCF7"/>
<dbReference type="GO" id="GO:0008270">
    <property type="term" value="F:zinc ion binding"/>
    <property type="evidence" value="ECO:0007669"/>
    <property type="project" value="UniProtKB-KW"/>
</dbReference>
<evidence type="ECO:0000256" key="3">
    <source>
        <dbReference type="ARBA" id="ARBA00022833"/>
    </source>
</evidence>
<keyword evidence="3" id="KW-0862">Zinc</keyword>
<dbReference type="PROSITE" id="PS50089">
    <property type="entry name" value="ZF_RING_2"/>
    <property type="match status" value="1"/>
</dbReference>
<dbReference type="InterPro" id="IPR001841">
    <property type="entry name" value="Znf_RING"/>
</dbReference>
<reference evidence="7" key="1">
    <citation type="journal article" date="2020" name="Stud. Mycol.">
        <title>101 Dothideomycetes genomes: a test case for predicting lifestyles and emergence of pathogens.</title>
        <authorList>
            <person name="Haridas S."/>
            <person name="Albert R."/>
            <person name="Binder M."/>
            <person name="Bloem J."/>
            <person name="Labutti K."/>
            <person name="Salamov A."/>
            <person name="Andreopoulos B."/>
            <person name="Baker S."/>
            <person name="Barry K."/>
            <person name="Bills G."/>
            <person name="Bluhm B."/>
            <person name="Cannon C."/>
            <person name="Castanera R."/>
            <person name="Culley D."/>
            <person name="Daum C."/>
            <person name="Ezra D."/>
            <person name="Gonzalez J."/>
            <person name="Henrissat B."/>
            <person name="Kuo A."/>
            <person name="Liang C."/>
            <person name="Lipzen A."/>
            <person name="Lutzoni F."/>
            <person name="Magnuson J."/>
            <person name="Mondo S."/>
            <person name="Nolan M."/>
            <person name="Ohm R."/>
            <person name="Pangilinan J."/>
            <person name="Park H.-J."/>
            <person name="Ramirez L."/>
            <person name="Alfaro M."/>
            <person name="Sun H."/>
            <person name="Tritt A."/>
            <person name="Yoshinaga Y."/>
            <person name="Zwiers L.-H."/>
            <person name="Turgeon B."/>
            <person name="Goodwin S."/>
            <person name="Spatafora J."/>
            <person name="Crous P."/>
            <person name="Grigoriev I."/>
        </authorList>
    </citation>
    <scope>NUCLEOTIDE SEQUENCE</scope>
    <source>
        <strain evidence="7">CBS 675.92</strain>
    </source>
</reference>
<keyword evidence="8" id="KW-1185">Reference proteome</keyword>
<keyword evidence="2 4" id="KW-0863">Zinc-finger</keyword>
<feature type="compositionally biased region" description="Acidic residues" evidence="5">
    <location>
        <begin position="171"/>
        <end position="189"/>
    </location>
</feature>
<evidence type="ECO:0000313" key="8">
    <source>
        <dbReference type="Proteomes" id="UP000800035"/>
    </source>
</evidence>
<accession>A0A6A5TCF7</accession>
<evidence type="ECO:0000256" key="2">
    <source>
        <dbReference type="ARBA" id="ARBA00022771"/>
    </source>
</evidence>
<keyword evidence="1" id="KW-0479">Metal-binding</keyword>
<dbReference type="OrthoDB" id="8062037at2759"/>
<name>A0A6A5TCF7_9PLEO</name>
<dbReference type="EMBL" id="ML977030">
    <property type="protein sequence ID" value="KAF1949960.1"/>
    <property type="molecule type" value="Genomic_DNA"/>
</dbReference>
<evidence type="ECO:0000256" key="4">
    <source>
        <dbReference type="PROSITE-ProRule" id="PRU00175"/>
    </source>
</evidence>
<dbReference type="InterPro" id="IPR017907">
    <property type="entry name" value="Znf_RING_CS"/>
</dbReference>
<evidence type="ECO:0000256" key="5">
    <source>
        <dbReference type="SAM" id="MobiDB-lite"/>
    </source>
</evidence>
<feature type="region of interest" description="Disordered" evidence="5">
    <location>
        <begin position="167"/>
        <end position="198"/>
    </location>
</feature>
<dbReference type="InterPro" id="IPR013083">
    <property type="entry name" value="Znf_RING/FYVE/PHD"/>
</dbReference>
<dbReference type="Gene3D" id="3.30.40.10">
    <property type="entry name" value="Zinc/RING finger domain, C3HC4 (zinc finger)"/>
    <property type="match status" value="1"/>
</dbReference>
<evidence type="ECO:0000256" key="1">
    <source>
        <dbReference type="ARBA" id="ARBA00022723"/>
    </source>
</evidence>
<proteinExistence type="predicted"/>
<organism evidence="7 8">
    <name type="scientific">Byssothecium circinans</name>
    <dbReference type="NCBI Taxonomy" id="147558"/>
    <lineage>
        <taxon>Eukaryota</taxon>
        <taxon>Fungi</taxon>
        <taxon>Dikarya</taxon>
        <taxon>Ascomycota</taxon>
        <taxon>Pezizomycotina</taxon>
        <taxon>Dothideomycetes</taxon>
        <taxon>Pleosporomycetidae</taxon>
        <taxon>Pleosporales</taxon>
        <taxon>Massarineae</taxon>
        <taxon>Massarinaceae</taxon>
        <taxon>Byssothecium</taxon>
    </lineage>
</organism>